<keyword evidence="3" id="KW-1185">Reference proteome</keyword>
<gene>
    <name evidence="2" type="ORF">AB0I48_04665</name>
</gene>
<proteinExistence type="predicted"/>
<dbReference type="InterPro" id="IPR009040">
    <property type="entry name" value="Ferritin-like_diiron"/>
</dbReference>
<evidence type="ECO:0000313" key="2">
    <source>
        <dbReference type="EMBL" id="MEV0706836.1"/>
    </source>
</evidence>
<evidence type="ECO:0000313" key="3">
    <source>
        <dbReference type="Proteomes" id="UP001551695"/>
    </source>
</evidence>
<reference evidence="2 3" key="1">
    <citation type="submission" date="2024-06" db="EMBL/GenBank/DDBJ databases">
        <title>The Natural Products Discovery Center: Release of the First 8490 Sequenced Strains for Exploring Actinobacteria Biosynthetic Diversity.</title>
        <authorList>
            <person name="Kalkreuter E."/>
            <person name="Kautsar S.A."/>
            <person name="Yang D."/>
            <person name="Bader C.D."/>
            <person name="Teijaro C.N."/>
            <person name="Fluegel L."/>
            <person name="Davis C.M."/>
            <person name="Simpson J.R."/>
            <person name="Lauterbach L."/>
            <person name="Steele A.D."/>
            <person name="Gui C."/>
            <person name="Meng S."/>
            <person name="Li G."/>
            <person name="Viehrig K."/>
            <person name="Ye F."/>
            <person name="Su P."/>
            <person name="Kiefer A.F."/>
            <person name="Nichols A."/>
            <person name="Cepeda A.J."/>
            <person name="Yan W."/>
            <person name="Fan B."/>
            <person name="Jiang Y."/>
            <person name="Adhikari A."/>
            <person name="Zheng C.-J."/>
            <person name="Schuster L."/>
            <person name="Cowan T.M."/>
            <person name="Smanski M.J."/>
            <person name="Chevrette M.G."/>
            <person name="De Carvalho L.P.S."/>
            <person name="Shen B."/>
        </authorList>
    </citation>
    <scope>NUCLEOTIDE SEQUENCE [LARGE SCALE GENOMIC DNA]</scope>
    <source>
        <strain evidence="2 3">NPDC050403</strain>
    </source>
</reference>
<dbReference type="Gene3D" id="1.20.1260.10">
    <property type="match status" value="1"/>
</dbReference>
<dbReference type="Proteomes" id="UP001551695">
    <property type="component" value="Unassembled WGS sequence"/>
</dbReference>
<name>A0ABV3FN41_9NOCA</name>
<sequence>MADTDVSFDVLLRDRIRQGLTVAQQYLAAAVYFDSQRLPRLGAQCYDLSHEHRGHALRMIQYLLDRDVTVRVGSIGAVREDFDSPRAAVAFLLEVERASTADITDLTRSARETGDYLGEGFTQWFLKEQLENVAGMTRLLAVIDRADGDLFDVEDFLRREPFRNRNDGAAPKMAGAAQK</sequence>
<dbReference type="SUPFAM" id="SSF47240">
    <property type="entry name" value="Ferritin-like"/>
    <property type="match status" value="1"/>
</dbReference>
<dbReference type="EMBL" id="JBFAKC010000002">
    <property type="protein sequence ID" value="MEV0706836.1"/>
    <property type="molecule type" value="Genomic_DNA"/>
</dbReference>
<comment type="caution">
    <text evidence="2">The sequence shown here is derived from an EMBL/GenBank/DDBJ whole genome shotgun (WGS) entry which is preliminary data.</text>
</comment>
<dbReference type="RefSeq" id="WP_357780275.1">
    <property type="nucleotide sequence ID" value="NZ_JBFAKC010000002.1"/>
</dbReference>
<evidence type="ECO:0000259" key="1">
    <source>
        <dbReference type="PROSITE" id="PS50905"/>
    </source>
</evidence>
<dbReference type="InterPro" id="IPR009078">
    <property type="entry name" value="Ferritin-like_SF"/>
</dbReference>
<dbReference type="Pfam" id="PF00210">
    <property type="entry name" value="Ferritin"/>
    <property type="match status" value="1"/>
</dbReference>
<protein>
    <submittedName>
        <fullName evidence="2">Ferritin-like domain-containing protein</fullName>
    </submittedName>
</protein>
<dbReference type="InterPro" id="IPR008331">
    <property type="entry name" value="Ferritin_DPS_dom"/>
</dbReference>
<feature type="domain" description="Ferritin-like diiron" evidence="1">
    <location>
        <begin position="2"/>
        <end position="147"/>
    </location>
</feature>
<dbReference type="PROSITE" id="PS50905">
    <property type="entry name" value="FERRITIN_LIKE"/>
    <property type="match status" value="1"/>
</dbReference>
<organism evidence="2 3">
    <name type="scientific">Nocardia aurea</name>
    <dbReference type="NCBI Taxonomy" id="2144174"/>
    <lineage>
        <taxon>Bacteria</taxon>
        <taxon>Bacillati</taxon>
        <taxon>Actinomycetota</taxon>
        <taxon>Actinomycetes</taxon>
        <taxon>Mycobacteriales</taxon>
        <taxon>Nocardiaceae</taxon>
        <taxon>Nocardia</taxon>
    </lineage>
</organism>
<accession>A0ABV3FN41</accession>
<dbReference type="InterPro" id="IPR012347">
    <property type="entry name" value="Ferritin-like"/>
</dbReference>